<evidence type="ECO:0000256" key="7">
    <source>
        <dbReference type="SAM" id="Phobius"/>
    </source>
</evidence>
<name>A0A261TS81_9BORD</name>
<evidence type="ECO:0000256" key="1">
    <source>
        <dbReference type="ARBA" id="ARBA00004651"/>
    </source>
</evidence>
<keyword evidence="10" id="KW-1185">Reference proteome</keyword>
<dbReference type="PROSITE" id="PS50850">
    <property type="entry name" value="MFS"/>
    <property type="match status" value="1"/>
</dbReference>
<sequence>MMAGGSRGGGAVVTFLVRDFHVAFAESEAVRAKHSFRSGNLSSVEHVRLRAYDGPIYMNNQQYRPPHSVPTAMLIIGAAFLGSTLATPFYLPYQQTFGFSEFTLTQIYAIYVLGNMVALLFLGRLSDSLGRKPILMAALLLACLSTLLFIFATGTIWLFAARLVSGLAVGLASSTGTAWLVDIDAEHHTEHATVRAAGANFVGSAIGPLAGGVLYQYAFAPMQLAWICYLAALVGVLILLYRVPADRSMASGRPDLRPRIAVPRRLRRYFITPALTAFCVFAFIGYYLALLPSIVQAILPSGGGLVTGVIMFVLFMGGLGALLAERHFPCDRSMCIGLILLVPALCTFYLAQRESSLWLLALGTLLTAAASGMGFGGSLRVVGQISPSSHRASISSAYYLACFVGASIPVLGIGLAAVLWGLAAASLIFTVLTSLLVAAALVVRRSRP</sequence>
<feature type="transmembrane region" description="Helical" evidence="7">
    <location>
        <begin position="334"/>
        <end position="351"/>
    </location>
</feature>
<feature type="transmembrane region" description="Helical" evidence="7">
    <location>
        <begin position="269"/>
        <end position="289"/>
    </location>
</feature>
<feature type="transmembrane region" description="Helical" evidence="7">
    <location>
        <begin position="134"/>
        <end position="160"/>
    </location>
</feature>
<feature type="transmembrane region" description="Helical" evidence="7">
    <location>
        <begin position="357"/>
        <end position="376"/>
    </location>
</feature>
<dbReference type="GO" id="GO:0022857">
    <property type="term" value="F:transmembrane transporter activity"/>
    <property type="evidence" value="ECO:0007669"/>
    <property type="project" value="InterPro"/>
</dbReference>
<evidence type="ECO:0000313" key="10">
    <source>
        <dbReference type="Proteomes" id="UP000216885"/>
    </source>
</evidence>
<feature type="transmembrane region" description="Helical" evidence="7">
    <location>
        <begin position="72"/>
        <end position="91"/>
    </location>
</feature>
<dbReference type="GO" id="GO:0005886">
    <property type="term" value="C:plasma membrane"/>
    <property type="evidence" value="ECO:0007669"/>
    <property type="project" value="UniProtKB-SubCell"/>
</dbReference>
<evidence type="ECO:0000259" key="8">
    <source>
        <dbReference type="PROSITE" id="PS50850"/>
    </source>
</evidence>
<accession>A0A261TS81</accession>
<dbReference type="AlphaFoldDB" id="A0A261TS81"/>
<proteinExistence type="predicted"/>
<dbReference type="Pfam" id="PF07690">
    <property type="entry name" value="MFS_1"/>
    <property type="match status" value="1"/>
</dbReference>
<keyword evidence="2" id="KW-0813">Transport</keyword>
<organism evidence="9 10">
    <name type="scientific">Bordetella genomosp. 4</name>
    <dbReference type="NCBI Taxonomy" id="463044"/>
    <lineage>
        <taxon>Bacteria</taxon>
        <taxon>Pseudomonadati</taxon>
        <taxon>Pseudomonadota</taxon>
        <taxon>Betaproteobacteria</taxon>
        <taxon>Burkholderiales</taxon>
        <taxon>Alcaligenaceae</taxon>
        <taxon>Bordetella</taxon>
    </lineage>
</organism>
<keyword evidence="4 7" id="KW-0812">Transmembrane</keyword>
<comment type="subcellular location">
    <subcellularLocation>
        <location evidence="1">Cell membrane</location>
        <topology evidence="1">Multi-pass membrane protein</topology>
    </subcellularLocation>
</comment>
<evidence type="ECO:0000256" key="6">
    <source>
        <dbReference type="ARBA" id="ARBA00023136"/>
    </source>
</evidence>
<dbReference type="RefSeq" id="WP_094838812.1">
    <property type="nucleotide sequence ID" value="NZ_NEVQ01000021.1"/>
</dbReference>
<keyword evidence="6 7" id="KW-0472">Membrane</keyword>
<keyword evidence="5 7" id="KW-1133">Transmembrane helix</keyword>
<dbReference type="InterPro" id="IPR020846">
    <property type="entry name" value="MFS_dom"/>
</dbReference>
<evidence type="ECO:0000256" key="2">
    <source>
        <dbReference type="ARBA" id="ARBA00022448"/>
    </source>
</evidence>
<dbReference type="PANTHER" id="PTHR23517:SF13">
    <property type="entry name" value="MAJOR FACILITATOR SUPERFAMILY MFS_1"/>
    <property type="match status" value="1"/>
</dbReference>
<reference evidence="9 10" key="1">
    <citation type="submission" date="2017-05" db="EMBL/GenBank/DDBJ databases">
        <title>Complete and WGS of Bordetella genogroups.</title>
        <authorList>
            <person name="Spilker T."/>
            <person name="LiPuma J."/>
        </authorList>
    </citation>
    <scope>NUCLEOTIDE SEQUENCE [LARGE SCALE GENOMIC DNA]</scope>
    <source>
        <strain evidence="9 10">AU9919</strain>
    </source>
</reference>
<feature type="transmembrane region" description="Helical" evidence="7">
    <location>
        <begin position="423"/>
        <end position="443"/>
    </location>
</feature>
<dbReference type="InterPro" id="IPR011701">
    <property type="entry name" value="MFS"/>
</dbReference>
<protein>
    <recommendedName>
        <fullName evidence="8">Major facilitator superfamily (MFS) profile domain-containing protein</fullName>
    </recommendedName>
</protein>
<dbReference type="InterPro" id="IPR005829">
    <property type="entry name" value="Sugar_transporter_CS"/>
</dbReference>
<gene>
    <name evidence="9" type="ORF">CAL20_20320</name>
</gene>
<feature type="transmembrane region" description="Helical" evidence="7">
    <location>
        <begin position="301"/>
        <end position="322"/>
    </location>
</feature>
<dbReference type="PROSITE" id="PS00216">
    <property type="entry name" value="SUGAR_TRANSPORT_1"/>
    <property type="match status" value="1"/>
</dbReference>
<evidence type="ECO:0000256" key="5">
    <source>
        <dbReference type="ARBA" id="ARBA00022989"/>
    </source>
</evidence>
<dbReference type="SUPFAM" id="SSF103473">
    <property type="entry name" value="MFS general substrate transporter"/>
    <property type="match status" value="1"/>
</dbReference>
<dbReference type="InterPro" id="IPR050171">
    <property type="entry name" value="MFS_Transporters"/>
</dbReference>
<feature type="transmembrane region" description="Helical" evidence="7">
    <location>
        <begin position="103"/>
        <end position="122"/>
    </location>
</feature>
<keyword evidence="3" id="KW-1003">Cell membrane</keyword>
<feature type="transmembrane region" description="Helical" evidence="7">
    <location>
        <begin position="397"/>
        <end position="417"/>
    </location>
</feature>
<comment type="caution">
    <text evidence="9">The sequence shown here is derived from an EMBL/GenBank/DDBJ whole genome shotgun (WGS) entry which is preliminary data.</text>
</comment>
<feature type="domain" description="Major facilitator superfamily (MFS) profile" evidence="8">
    <location>
        <begin position="68"/>
        <end position="448"/>
    </location>
</feature>
<evidence type="ECO:0000256" key="4">
    <source>
        <dbReference type="ARBA" id="ARBA00022692"/>
    </source>
</evidence>
<dbReference type="Proteomes" id="UP000216885">
    <property type="component" value="Unassembled WGS sequence"/>
</dbReference>
<dbReference type="InterPro" id="IPR036259">
    <property type="entry name" value="MFS_trans_sf"/>
</dbReference>
<evidence type="ECO:0000256" key="3">
    <source>
        <dbReference type="ARBA" id="ARBA00022475"/>
    </source>
</evidence>
<dbReference type="Gene3D" id="1.20.1250.20">
    <property type="entry name" value="MFS general substrate transporter like domains"/>
    <property type="match status" value="1"/>
</dbReference>
<dbReference type="PANTHER" id="PTHR23517">
    <property type="entry name" value="RESISTANCE PROTEIN MDTM, PUTATIVE-RELATED-RELATED"/>
    <property type="match status" value="1"/>
</dbReference>
<dbReference type="EMBL" id="NEVQ01000021">
    <property type="protein sequence ID" value="OZI52305.1"/>
    <property type="molecule type" value="Genomic_DNA"/>
</dbReference>
<feature type="transmembrane region" description="Helical" evidence="7">
    <location>
        <begin position="224"/>
        <end position="243"/>
    </location>
</feature>
<evidence type="ECO:0000313" key="9">
    <source>
        <dbReference type="EMBL" id="OZI52305.1"/>
    </source>
</evidence>